<feature type="compositionally biased region" description="Polar residues" evidence="2">
    <location>
        <begin position="42"/>
        <end position="51"/>
    </location>
</feature>
<evidence type="ECO:0000256" key="1">
    <source>
        <dbReference type="SAM" id="Coils"/>
    </source>
</evidence>
<dbReference type="AlphaFoldDB" id="A0A5B8VTZ8"/>
<keyword evidence="4" id="KW-1185">Reference proteome</keyword>
<reference evidence="3 4" key="1">
    <citation type="journal article" date="2017" name="Int. J. Syst. Evol. Microbiol.">
        <title>Arachidicoccus ginsenosidivorans sp. nov., with ginsenoside-converting activity isolated from ginseng cultivating soil.</title>
        <authorList>
            <person name="Siddiqi M.Z."/>
            <person name="Aslam Z."/>
            <person name="Im W.T."/>
        </authorList>
    </citation>
    <scope>NUCLEOTIDE SEQUENCE [LARGE SCALE GENOMIC DNA]</scope>
    <source>
        <strain evidence="3 4">Gsoil 809</strain>
    </source>
</reference>
<proteinExistence type="predicted"/>
<dbReference type="Proteomes" id="UP000321291">
    <property type="component" value="Chromosome"/>
</dbReference>
<feature type="region of interest" description="Disordered" evidence="2">
    <location>
        <begin position="1"/>
        <end position="51"/>
    </location>
</feature>
<dbReference type="InterPro" id="IPR036869">
    <property type="entry name" value="J_dom_sf"/>
</dbReference>
<dbReference type="KEGG" id="agi:FSB73_20060"/>
<gene>
    <name evidence="3" type="ORF">FSB73_20060</name>
</gene>
<dbReference type="OrthoDB" id="114754at2"/>
<dbReference type="Gene3D" id="1.10.287.110">
    <property type="entry name" value="DnaJ domain"/>
    <property type="match status" value="1"/>
</dbReference>
<evidence type="ECO:0000313" key="4">
    <source>
        <dbReference type="Proteomes" id="UP000321291"/>
    </source>
</evidence>
<feature type="region of interest" description="Disordered" evidence="2">
    <location>
        <begin position="271"/>
        <end position="298"/>
    </location>
</feature>
<evidence type="ECO:0008006" key="5">
    <source>
        <dbReference type="Google" id="ProtNLM"/>
    </source>
</evidence>
<evidence type="ECO:0000313" key="3">
    <source>
        <dbReference type="EMBL" id="QEC73618.1"/>
    </source>
</evidence>
<protein>
    <recommendedName>
        <fullName evidence="5">J domain-containing protein</fullName>
    </recommendedName>
</protein>
<name>A0A5B8VTZ8_9BACT</name>
<accession>A0A5B8VTZ8</accession>
<feature type="compositionally biased region" description="Polar residues" evidence="2">
    <location>
        <begin position="12"/>
        <end position="26"/>
    </location>
</feature>
<feature type="compositionally biased region" description="Basic and acidic residues" evidence="2">
    <location>
        <begin position="288"/>
        <end position="298"/>
    </location>
</feature>
<dbReference type="RefSeq" id="WP_146786362.1">
    <property type="nucleotide sequence ID" value="NZ_CP042434.1"/>
</dbReference>
<dbReference type="EMBL" id="CP042434">
    <property type="protein sequence ID" value="QEC73618.1"/>
    <property type="molecule type" value="Genomic_DNA"/>
</dbReference>
<sequence>MATVKNTRKHNTASQSSESKSNNTKDGPQKAGIGNSKKDQANDSNQNQSSVAERSLLFKGAKNKLLSPGQKKFNRLIEQLENQQKRVNAKALEMDQMLDFYAKQIYPFQTKENQLGVSYVKTLFLFYKRKRRELSPAEHQLLGRLVKLNFEKIDVEIINKDSELHVIWKKLYKKSYAESMQEDLNEFKVEAIEQLFEMGIDFDPVEIESITEFDKLHEKIHQLIQEFNDQEEQQSNDAAWNPFEQSSVNEEDENGGRHQQARQQSFDFGDEFDYFENEPPKNKTTAQQKKERIAKEKEAIKQKNISSIYKQLAKIFHPDLERDEDKKVEKEALMQQLTQAYQQKDLHTLLRLELGWIHKEEDNIQQMTDDKLDIYNEILKEQIKELKIEEMEIESHPKYDAILCFDDCESPTLPMLKKELRVIKKRHKIMTSQAEILNMNNAASIALLKDVLHDFDLQTKEAFGLESFLSLLAGQADFVWE</sequence>
<feature type="coiled-coil region" evidence="1">
    <location>
        <begin position="70"/>
        <end position="97"/>
    </location>
</feature>
<keyword evidence="1" id="KW-0175">Coiled coil</keyword>
<evidence type="ECO:0000256" key="2">
    <source>
        <dbReference type="SAM" id="MobiDB-lite"/>
    </source>
</evidence>
<organism evidence="3 4">
    <name type="scientific">Arachidicoccus ginsenosidivorans</name>
    <dbReference type="NCBI Taxonomy" id="496057"/>
    <lineage>
        <taxon>Bacteria</taxon>
        <taxon>Pseudomonadati</taxon>
        <taxon>Bacteroidota</taxon>
        <taxon>Chitinophagia</taxon>
        <taxon>Chitinophagales</taxon>
        <taxon>Chitinophagaceae</taxon>
        <taxon>Arachidicoccus</taxon>
    </lineage>
</organism>
<feature type="compositionally biased region" description="Basic residues" evidence="2">
    <location>
        <begin position="1"/>
        <end position="11"/>
    </location>
</feature>